<accession>A0A5C0VJC7</accession>
<dbReference type="RefSeq" id="WP_149075008.1">
    <property type="nucleotide sequence ID" value="NZ_CP043329.1"/>
</dbReference>
<sequence>MKKLLYFLLAIILFATACSKTDLLETSPNARLNFSTDSILFDTVFTERGTTTRILKIFNYNANSIQINELKLARGSASDFSININGLNANQAQNIRIKGNDSIYVFVRASINPNNQENPFIVEDSIICNFNGNRVKIPLIAYGQNAIYLKNVEVNTQTTFTKGKPYIVYNQLKINKNATLNIAPGARIYFHKDAKLLVHGTLTANGTLQDSITFASDRLERIYRDEPGQWEGIHIFPSSSHNIINYSCIKNAIIGLQVDSLSRNSNPKVLVSNTVIKNHQVAGILAYQADITAYNNLFFNCGQYLLAAINGGRYEFYQNTFAGYNFSLARSTPSVYLADHSYNSSTAFNFNALFKNNIIWGVLREELEISRRGTNQIFTQNFEANIIRSNRLTSDVNINNGNFLNQDPAFINPREGNYKTATNSAARSKGVNLTSTTYGLALNKDLKGIKRVYPSTLGCYED</sequence>
<evidence type="ECO:0000313" key="3">
    <source>
        <dbReference type="Proteomes" id="UP000323653"/>
    </source>
</evidence>
<dbReference type="PROSITE" id="PS51257">
    <property type="entry name" value="PROKAR_LIPOPROTEIN"/>
    <property type="match status" value="1"/>
</dbReference>
<dbReference type="AlphaFoldDB" id="A0A5C0VJC7"/>
<organism evidence="2 3">
    <name type="scientific">Pedobacter aquae</name>
    <dbReference type="NCBI Taxonomy" id="2605747"/>
    <lineage>
        <taxon>Bacteria</taxon>
        <taxon>Pseudomonadati</taxon>
        <taxon>Bacteroidota</taxon>
        <taxon>Sphingobacteriia</taxon>
        <taxon>Sphingobacteriales</taxon>
        <taxon>Sphingobacteriaceae</taxon>
        <taxon>Pedobacter</taxon>
    </lineage>
</organism>
<dbReference type="SUPFAM" id="SSF51126">
    <property type="entry name" value="Pectin lyase-like"/>
    <property type="match status" value="1"/>
</dbReference>
<reference evidence="2 3" key="1">
    <citation type="submission" date="2019-08" db="EMBL/GenBank/DDBJ databases">
        <title>Pedobacter sp. nov., isolated from Han river, South Korea.</title>
        <authorList>
            <person name="Lee D.-H."/>
            <person name="Kim Y.-S."/>
            <person name="Hwang E.-M."/>
            <person name="Le Tran T.C."/>
            <person name="Cha C.-J."/>
        </authorList>
    </citation>
    <scope>NUCLEOTIDE SEQUENCE [LARGE SCALE GENOMIC DNA]</scope>
    <source>
        <strain evidence="2 3">CJ43</strain>
    </source>
</reference>
<protein>
    <recommendedName>
        <fullName evidence="4">Parallel beta helix pectate lyase-like protein</fullName>
    </recommendedName>
</protein>
<dbReference type="KEGG" id="pej:FYC62_11490"/>
<dbReference type="Proteomes" id="UP000323653">
    <property type="component" value="Chromosome"/>
</dbReference>
<dbReference type="InterPro" id="IPR011050">
    <property type="entry name" value="Pectin_lyase_fold/virulence"/>
</dbReference>
<evidence type="ECO:0000256" key="1">
    <source>
        <dbReference type="SAM" id="SignalP"/>
    </source>
</evidence>
<gene>
    <name evidence="2" type="ORF">FYC62_11490</name>
</gene>
<evidence type="ECO:0000313" key="2">
    <source>
        <dbReference type="EMBL" id="QEK52187.1"/>
    </source>
</evidence>
<keyword evidence="3" id="KW-1185">Reference proteome</keyword>
<feature type="signal peptide" evidence="1">
    <location>
        <begin position="1"/>
        <end position="17"/>
    </location>
</feature>
<proteinExistence type="predicted"/>
<dbReference type="EMBL" id="CP043329">
    <property type="protein sequence ID" value="QEK52187.1"/>
    <property type="molecule type" value="Genomic_DNA"/>
</dbReference>
<feature type="chain" id="PRO_5022992381" description="Parallel beta helix pectate lyase-like protein" evidence="1">
    <location>
        <begin position="18"/>
        <end position="462"/>
    </location>
</feature>
<evidence type="ECO:0008006" key="4">
    <source>
        <dbReference type="Google" id="ProtNLM"/>
    </source>
</evidence>
<keyword evidence="1" id="KW-0732">Signal</keyword>
<name>A0A5C0VJC7_9SPHI</name>